<accession>F0R9G9</accession>
<dbReference type="Gene3D" id="1.10.1240.10">
    <property type="entry name" value="Methionine synthase domain"/>
    <property type="match status" value="1"/>
</dbReference>
<dbReference type="SUPFAM" id="SSF46955">
    <property type="entry name" value="Putative DNA-binding domain"/>
    <property type="match status" value="1"/>
</dbReference>
<dbReference type="HOGENOM" id="CLU_045945_3_0_10"/>
<dbReference type="GO" id="GO:0003700">
    <property type="term" value="F:DNA-binding transcription factor activity"/>
    <property type="evidence" value="ECO:0007669"/>
    <property type="project" value="InterPro"/>
</dbReference>
<evidence type="ECO:0000256" key="1">
    <source>
        <dbReference type="ARBA" id="ARBA00022491"/>
    </source>
</evidence>
<proteinExistence type="predicted"/>
<dbReference type="InterPro" id="IPR009061">
    <property type="entry name" value="DNA-bd_dom_put_sf"/>
</dbReference>
<dbReference type="eggNOG" id="COG0789">
    <property type="taxonomic scope" value="Bacteria"/>
</dbReference>
<dbReference type="GO" id="GO:0046872">
    <property type="term" value="F:metal ion binding"/>
    <property type="evidence" value="ECO:0007669"/>
    <property type="project" value="InterPro"/>
</dbReference>
<evidence type="ECO:0000256" key="2">
    <source>
        <dbReference type="ARBA" id="ARBA00023015"/>
    </source>
</evidence>
<protein>
    <submittedName>
        <fullName evidence="6">Regulatory protein MerR</fullName>
    </submittedName>
</protein>
<keyword evidence="1" id="KW-0678">Repressor</keyword>
<dbReference type="InterPro" id="IPR003759">
    <property type="entry name" value="Cbl-bd_cap"/>
</dbReference>
<dbReference type="RefSeq" id="WP_013620039.1">
    <property type="nucleotide sequence ID" value="NC_015167.1"/>
</dbReference>
<keyword evidence="4" id="KW-0804">Transcription</keyword>
<dbReference type="Pfam" id="PF02607">
    <property type="entry name" value="B12-binding_2"/>
    <property type="match status" value="1"/>
</dbReference>
<dbReference type="InterPro" id="IPR036594">
    <property type="entry name" value="Meth_synthase_dom"/>
</dbReference>
<dbReference type="Gene3D" id="1.10.1660.10">
    <property type="match status" value="1"/>
</dbReference>
<evidence type="ECO:0000259" key="5">
    <source>
        <dbReference type="PROSITE" id="PS50937"/>
    </source>
</evidence>
<dbReference type="GO" id="GO:0003677">
    <property type="term" value="F:DNA binding"/>
    <property type="evidence" value="ECO:0007669"/>
    <property type="project" value="UniProtKB-KW"/>
</dbReference>
<dbReference type="InterPro" id="IPR036724">
    <property type="entry name" value="Cobalamin-bd_sf"/>
</dbReference>
<evidence type="ECO:0000256" key="3">
    <source>
        <dbReference type="ARBA" id="ARBA00023125"/>
    </source>
</evidence>
<dbReference type="GO" id="GO:0031419">
    <property type="term" value="F:cobalamin binding"/>
    <property type="evidence" value="ECO:0007669"/>
    <property type="project" value="InterPro"/>
</dbReference>
<evidence type="ECO:0000313" key="7">
    <source>
        <dbReference type="Proteomes" id="UP000007487"/>
    </source>
</evidence>
<dbReference type="AlphaFoldDB" id="F0R9G9"/>
<dbReference type="InterPro" id="IPR047057">
    <property type="entry name" value="MerR_fam"/>
</dbReference>
<dbReference type="EMBL" id="CP002534">
    <property type="protein sequence ID" value="ADY28291.1"/>
    <property type="molecule type" value="Genomic_DNA"/>
</dbReference>
<dbReference type="InterPro" id="IPR000551">
    <property type="entry name" value="MerR-type_HTH_dom"/>
</dbReference>
<dbReference type="PANTHER" id="PTHR30204">
    <property type="entry name" value="REDOX-CYCLING DRUG-SENSING TRANSCRIPTIONAL ACTIVATOR SOXR"/>
    <property type="match status" value="1"/>
</dbReference>
<dbReference type="SMART" id="SM00422">
    <property type="entry name" value="HTH_MERR"/>
    <property type="match status" value="1"/>
</dbReference>
<evidence type="ECO:0000313" key="6">
    <source>
        <dbReference type="EMBL" id="ADY28291.1"/>
    </source>
</evidence>
<dbReference type="OrthoDB" id="9800334at2"/>
<sequence length="290" mass="33183">MGSYSMSQVATLTGINAHTLRKWESRYTFVQPKRTDTNIRYYTDELLRKLLNVSILHRNGFKISKIDKMSNDELHANVTEVLLKPIDGDVLTALMLCLLEMNEREFVKILDAHILNKGLLQTVSDLIYPFLNQIGVLWGIDKVMPAQEHFVSNLIRQKVVSAIDNLSLPEESASKIVLFLPENEHHEIGLLLAQYIAKDLGWNVYYLGQHVPLENLKSVQEIVQPKLMLTMFITTIPDKVKDKIEEILSNTSAHLLVAGNPINLKEKYFEERTTYVSSPLELITILQEKK</sequence>
<organism evidence="6 7">
    <name type="scientific">Cellulophaga lytica (strain ATCC 23178 / DSM 7489 / JCM 8516 / NBRC 14961 / NCIMB 1423 / VKM B-1433 / Cy l20)</name>
    <dbReference type="NCBI Taxonomy" id="867900"/>
    <lineage>
        <taxon>Bacteria</taxon>
        <taxon>Pseudomonadati</taxon>
        <taxon>Bacteroidota</taxon>
        <taxon>Flavobacteriia</taxon>
        <taxon>Flavobacteriales</taxon>
        <taxon>Flavobacteriaceae</taxon>
        <taxon>Cellulophaga</taxon>
    </lineage>
</organism>
<feature type="domain" description="HTH merR-type" evidence="5">
    <location>
        <begin position="3"/>
        <end position="72"/>
    </location>
</feature>
<keyword evidence="3" id="KW-0238">DNA-binding</keyword>
<keyword evidence="2" id="KW-0805">Transcription regulation</keyword>
<name>F0R9G9_CELLC</name>
<dbReference type="Proteomes" id="UP000007487">
    <property type="component" value="Chromosome"/>
</dbReference>
<evidence type="ECO:0000256" key="4">
    <source>
        <dbReference type="ARBA" id="ARBA00023163"/>
    </source>
</evidence>
<dbReference type="Gene3D" id="3.40.50.280">
    <property type="entry name" value="Cobalamin-binding domain"/>
    <property type="match status" value="1"/>
</dbReference>
<dbReference type="CDD" id="cd01104">
    <property type="entry name" value="HTH_MlrA-CarA"/>
    <property type="match status" value="1"/>
</dbReference>
<dbReference type="Pfam" id="PF13411">
    <property type="entry name" value="MerR_1"/>
    <property type="match status" value="1"/>
</dbReference>
<gene>
    <name evidence="6" type="ordered locus">Celly_0456</name>
</gene>
<reference evidence="6 7" key="1">
    <citation type="journal article" date="2011" name="Stand. Genomic Sci.">
        <title>Complete genome sequence of Cellulophaga lytica type strain (LIM- 21).</title>
        <authorList>
            <person name="Pati A."/>
            <person name="Abt B."/>
            <person name="Teshima H."/>
            <person name="Nolan M."/>
            <person name="Lapidus A."/>
            <person name="Lucas S."/>
            <person name="Hammon N."/>
            <person name="Deshpande S."/>
            <person name="Cheng J.F."/>
            <person name="Tapia R."/>
            <person name="Han C."/>
            <person name="Goodwin L."/>
            <person name="Pitluck S."/>
            <person name="Liolios K."/>
            <person name="Pagani I."/>
            <person name="Mavromatis K."/>
            <person name="Ovchinikova G."/>
            <person name="Chen A."/>
            <person name="Palaniappan K."/>
            <person name="Land M."/>
            <person name="Hauser L."/>
            <person name="Jeffries C.D."/>
            <person name="Detter J.C."/>
            <person name="Brambilla E.M."/>
            <person name="Kannan K.P."/>
            <person name="Rohde M."/>
            <person name="Spring S."/>
            <person name="Goker M."/>
            <person name="Woyke T."/>
            <person name="Bristow J."/>
            <person name="Eisen J.A."/>
            <person name="Markowitz V."/>
            <person name="Hugenholtz P."/>
            <person name="Kyrpides N.C."/>
            <person name="Klenk H.P."/>
            <person name="Ivanova N."/>
        </authorList>
    </citation>
    <scope>NUCLEOTIDE SEQUENCE [LARGE SCALE GENOMIC DNA]</scope>
    <source>
        <strain evidence="7">ATCC 23178 / DSM 7489 / JCM 8516 / NBRC 14961 / NCIMB 1423 / VKM B-1433 / Cy l20</strain>
    </source>
</reference>
<dbReference type="STRING" id="867900.Celly_0456"/>
<keyword evidence="7" id="KW-1185">Reference proteome</keyword>
<dbReference type="PROSITE" id="PS50937">
    <property type="entry name" value="HTH_MERR_2"/>
    <property type="match status" value="1"/>
</dbReference>
<dbReference type="PANTHER" id="PTHR30204:SF69">
    <property type="entry name" value="MERR-FAMILY TRANSCRIPTIONAL REGULATOR"/>
    <property type="match status" value="1"/>
</dbReference>
<dbReference type="KEGG" id="cly:Celly_0456"/>
<dbReference type="SUPFAM" id="SSF52242">
    <property type="entry name" value="Cobalamin (vitamin B12)-binding domain"/>
    <property type="match status" value="1"/>
</dbReference>